<organism evidence="1 2">
    <name type="scientific">Mycobacterium phage Cosmo</name>
    <dbReference type="NCBI Taxonomy" id="1567467"/>
    <lineage>
        <taxon>Viruses</taxon>
        <taxon>Duplodnaviria</taxon>
        <taxon>Heunggongvirae</taxon>
        <taxon>Uroviricota</taxon>
        <taxon>Caudoviricetes</taxon>
        <taxon>Vilmaviridae</taxon>
        <taxon>Wildcatvirus</taxon>
        <taxon>Wildcatvirus wildcat</taxon>
        <taxon>Mycobacterium virus Wildcat</taxon>
    </lineage>
</organism>
<sequence length="163" mass="18975">MGITAQRNKFRAAFDAFWAEYPKHSKIDEAEVAFYRVCEKGTDPAELVLKARAYAKTVDPEDLRYVPAPSAWLRDGAYANADLFTTDAEEERAWFKKQWETANVTAVENRYQVTFPKAYPPDDITSEAQFNFWFREKCREWIAEVYRSKVECQPTTSEQSSLF</sequence>
<name>A0A0B5A4Z9_9CAUD</name>
<gene>
    <name evidence="1" type="primary">79</name>
    <name evidence="1" type="ORF">COSMO_79</name>
</gene>
<proteinExistence type="predicted"/>
<dbReference type="Proteomes" id="UP000031718">
    <property type="component" value="Segment"/>
</dbReference>
<evidence type="ECO:0000313" key="1">
    <source>
        <dbReference type="EMBL" id="AJD82151.1"/>
    </source>
</evidence>
<dbReference type="EMBL" id="KP027195">
    <property type="protein sequence ID" value="AJD82151.1"/>
    <property type="molecule type" value="Genomic_DNA"/>
</dbReference>
<protein>
    <submittedName>
        <fullName evidence="1">Uncharacterized protein</fullName>
    </submittedName>
</protein>
<reference evidence="1 2" key="1">
    <citation type="submission" date="2014-10" db="EMBL/GenBank/DDBJ databases">
        <authorList>
            <person name="Mackenzie J."/>
            <person name="Lekholoane M."/>
            <person name="Leqhaoe R."/>
            <person name="Mcunu Z."/>
            <person name="Mzobe Z."/>
            <person name="Rodel H."/>
            <person name="Seagreen C."/>
            <person name="Mazeka N."/>
            <person name="Larsen M.H."/>
            <person name="Rubin E.J."/>
            <person name="Russell D.A."/>
            <person name="Guerrero C.A."/>
            <person name="Bowman C.A."/>
            <person name="Jacobs-Sera D."/>
            <person name="Hendrix R.W."/>
            <person name="Hatfull G.F."/>
        </authorList>
    </citation>
    <scope>NUCLEOTIDE SEQUENCE [LARGE SCALE GENOMIC DNA]</scope>
</reference>
<accession>A0A0B5A4Z9</accession>
<evidence type="ECO:0000313" key="2">
    <source>
        <dbReference type="Proteomes" id="UP000031718"/>
    </source>
</evidence>